<evidence type="ECO:0000313" key="2">
    <source>
        <dbReference type="Proteomes" id="UP001178507"/>
    </source>
</evidence>
<comment type="caution">
    <text evidence="1">The sequence shown here is derived from an EMBL/GenBank/DDBJ whole genome shotgun (WGS) entry which is preliminary data.</text>
</comment>
<proteinExistence type="predicted"/>
<evidence type="ECO:0000313" key="1">
    <source>
        <dbReference type="EMBL" id="CAJ1409535.1"/>
    </source>
</evidence>
<reference evidence="1" key="1">
    <citation type="submission" date="2023-08" db="EMBL/GenBank/DDBJ databases">
        <authorList>
            <person name="Chen Y."/>
            <person name="Shah S."/>
            <person name="Dougan E. K."/>
            <person name="Thang M."/>
            <person name="Chan C."/>
        </authorList>
    </citation>
    <scope>NUCLEOTIDE SEQUENCE</scope>
</reference>
<accession>A0AA36NEF5</accession>
<protein>
    <submittedName>
        <fullName evidence="1">Uncharacterized protein</fullName>
    </submittedName>
</protein>
<sequence length="78" mass="8470">MAQAAPQMVSKLEGHVGGSASLWLRQKSRKMQETCVFTVATKEKDGGTARVAKRRCSGDGDFTDVVSWSSELSVVWGH</sequence>
<organism evidence="1 2">
    <name type="scientific">Effrenium voratum</name>
    <dbReference type="NCBI Taxonomy" id="2562239"/>
    <lineage>
        <taxon>Eukaryota</taxon>
        <taxon>Sar</taxon>
        <taxon>Alveolata</taxon>
        <taxon>Dinophyceae</taxon>
        <taxon>Suessiales</taxon>
        <taxon>Symbiodiniaceae</taxon>
        <taxon>Effrenium</taxon>
    </lineage>
</organism>
<dbReference type="EMBL" id="CAUJNA010003772">
    <property type="protein sequence ID" value="CAJ1409535.1"/>
    <property type="molecule type" value="Genomic_DNA"/>
</dbReference>
<keyword evidence="2" id="KW-1185">Reference proteome</keyword>
<dbReference type="AlphaFoldDB" id="A0AA36NEF5"/>
<name>A0AA36NEF5_9DINO</name>
<gene>
    <name evidence="1" type="ORF">EVOR1521_LOCUS30611</name>
</gene>
<dbReference type="Proteomes" id="UP001178507">
    <property type="component" value="Unassembled WGS sequence"/>
</dbReference>